<gene>
    <name evidence="3" type="ORF">TK50_25775</name>
</gene>
<accession>A0A0D0UQP9</accession>
<feature type="transmembrane region" description="Helical" evidence="1">
    <location>
        <begin position="207"/>
        <end position="235"/>
    </location>
</feature>
<feature type="transmembrane region" description="Helical" evidence="1">
    <location>
        <begin position="136"/>
        <end position="154"/>
    </location>
</feature>
<dbReference type="PANTHER" id="PTHR23028:SF131">
    <property type="entry name" value="BLR2367 PROTEIN"/>
    <property type="match status" value="1"/>
</dbReference>
<keyword evidence="1" id="KW-0472">Membrane</keyword>
<feature type="transmembrane region" description="Helical" evidence="1">
    <location>
        <begin position="300"/>
        <end position="320"/>
    </location>
</feature>
<dbReference type="EMBL" id="JXSX01000003">
    <property type="protein sequence ID" value="KIR61157.1"/>
    <property type="molecule type" value="Genomic_DNA"/>
</dbReference>
<feature type="transmembrane region" description="Helical" evidence="1">
    <location>
        <begin position="12"/>
        <end position="32"/>
    </location>
</feature>
<protein>
    <recommendedName>
        <fullName evidence="2">Acyltransferase 3 domain-containing protein</fullName>
    </recommendedName>
</protein>
<feature type="domain" description="Acyltransferase 3" evidence="2">
    <location>
        <begin position="12"/>
        <end position="354"/>
    </location>
</feature>
<keyword evidence="4" id="KW-1185">Reference proteome</keyword>
<keyword evidence="1" id="KW-1133">Transmembrane helix</keyword>
<evidence type="ECO:0000313" key="4">
    <source>
        <dbReference type="Proteomes" id="UP000032254"/>
    </source>
</evidence>
<dbReference type="GO" id="GO:0016020">
    <property type="term" value="C:membrane"/>
    <property type="evidence" value="ECO:0007669"/>
    <property type="project" value="TreeGrafter"/>
</dbReference>
<dbReference type="InterPro" id="IPR002656">
    <property type="entry name" value="Acyl_transf_3_dom"/>
</dbReference>
<name>A0A0D0UQP9_9ACTN</name>
<dbReference type="GO" id="GO:0016747">
    <property type="term" value="F:acyltransferase activity, transferring groups other than amino-acyl groups"/>
    <property type="evidence" value="ECO:0007669"/>
    <property type="project" value="InterPro"/>
</dbReference>
<dbReference type="PANTHER" id="PTHR23028">
    <property type="entry name" value="ACETYLTRANSFERASE"/>
    <property type="match status" value="1"/>
</dbReference>
<dbReference type="InterPro" id="IPR050879">
    <property type="entry name" value="Acyltransferase_3"/>
</dbReference>
<organism evidence="3 4">
    <name type="scientific">Micromonospora haikouensis</name>
    <dbReference type="NCBI Taxonomy" id="686309"/>
    <lineage>
        <taxon>Bacteria</taxon>
        <taxon>Bacillati</taxon>
        <taxon>Actinomycetota</taxon>
        <taxon>Actinomycetes</taxon>
        <taxon>Micromonosporales</taxon>
        <taxon>Micromonosporaceae</taxon>
        <taxon>Micromonospora</taxon>
    </lineage>
</organism>
<dbReference type="AlphaFoldDB" id="A0A0D0UQP9"/>
<evidence type="ECO:0000259" key="2">
    <source>
        <dbReference type="Pfam" id="PF01757"/>
    </source>
</evidence>
<proteinExistence type="predicted"/>
<feature type="transmembrane region" description="Helical" evidence="1">
    <location>
        <begin position="247"/>
        <end position="265"/>
    </location>
</feature>
<feature type="transmembrane region" description="Helical" evidence="1">
    <location>
        <begin position="44"/>
        <end position="68"/>
    </location>
</feature>
<comment type="caution">
    <text evidence="3">The sequence shown here is derived from an EMBL/GenBank/DDBJ whole genome shotgun (WGS) entry which is preliminary data.</text>
</comment>
<feature type="transmembrane region" description="Helical" evidence="1">
    <location>
        <begin position="271"/>
        <end position="288"/>
    </location>
</feature>
<keyword evidence="1" id="KW-0812">Transmembrane</keyword>
<evidence type="ECO:0000313" key="3">
    <source>
        <dbReference type="EMBL" id="KIR61157.1"/>
    </source>
</evidence>
<reference evidence="3 4" key="1">
    <citation type="submission" date="2015-01" db="EMBL/GenBank/DDBJ databases">
        <title>Sequencing and annotation of Micromonospora carbonacea strain JXNU-1 genome.</title>
        <authorList>
            <person name="Long Z."/>
            <person name="Huang Y."/>
            <person name="Jiang Y."/>
        </authorList>
    </citation>
    <scope>NUCLEOTIDE SEQUENCE [LARGE SCALE GENOMIC DNA]</scope>
    <source>
        <strain evidence="3 4">JXNU-1</strain>
    </source>
</reference>
<sequence>MVDESKVSRLDSLTGARFIAAASVFIFHAASIRIFQPTGPDSDFFLTISATSGTMAVSFFFVLSGFILTWSARKYDTAREFYRRRFFKIFPNHIVTFLLSLVVYATLAGALLPALLNITLLHAWVPKMPYFISFNHVTWSLSCELLFYAAFPLLYKLAQRIPVRRLWWAAGGVLAAIFVVPLFAKLLPTEPRMMLLLTDNQSFSEPILQYWFVYIFPPVRLLDFVLGILMARIVLAGRWINLRPLPALAVVVACYVLASFVPFLYSLNAVTIVGVALVIPAVASAETAGRPTFLASRPMIWLGEISFAFYMVHMMVILYGRQQVGYRHFLNTTQGIGWILLMFAITLVGGWLLYVAVERPMMRRFARARRKRPAVETTVS</sequence>
<feature type="transmembrane region" description="Helical" evidence="1">
    <location>
        <begin position="335"/>
        <end position="357"/>
    </location>
</feature>
<dbReference type="Proteomes" id="UP000032254">
    <property type="component" value="Unassembled WGS sequence"/>
</dbReference>
<evidence type="ECO:0000256" key="1">
    <source>
        <dbReference type="SAM" id="Phobius"/>
    </source>
</evidence>
<dbReference type="GO" id="GO:0000271">
    <property type="term" value="P:polysaccharide biosynthetic process"/>
    <property type="evidence" value="ECO:0007669"/>
    <property type="project" value="TreeGrafter"/>
</dbReference>
<feature type="transmembrane region" description="Helical" evidence="1">
    <location>
        <begin position="166"/>
        <end position="187"/>
    </location>
</feature>
<dbReference type="Pfam" id="PF01757">
    <property type="entry name" value="Acyl_transf_3"/>
    <property type="match status" value="1"/>
</dbReference>
<feature type="transmembrane region" description="Helical" evidence="1">
    <location>
        <begin position="89"/>
        <end position="116"/>
    </location>
</feature>
<dbReference type="PATRIC" id="fig|47853.6.peg.5402"/>